<feature type="region of interest" description="Disordered" evidence="1">
    <location>
        <begin position="1"/>
        <end position="35"/>
    </location>
</feature>
<dbReference type="EMBL" id="BRXY01000300">
    <property type="protein sequence ID" value="GMH85216.1"/>
    <property type="molecule type" value="Genomic_DNA"/>
</dbReference>
<name>A0A9W7BAU5_9STRA</name>
<dbReference type="AlphaFoldDB" id="A0A9W7BAU5"/>
<organism evidence="2 3">
    <name type="scientific">Triparma strigata</name>
    <dbReference type="NCBI Taxonomy" id="1606541"/>
    <lineage>
        <taxon>Eukaryota</taxon>
        <taxon>Sar</taxon>
        <taxon>Stramenopiles</taxon>
        <taxon>Ochrophyta</taxon>
        <taxon>Bolidophyceae</taxon>
        <taxon>Parmales</taxon>
        <taxon>Triparmaceae</taxon>
        <taxon>Triparma</taxon>
    </lineage>
</organism>
<sequence length="146" mass="15888">MTTYESSDGVLIRTTSTSPLSWTEPGPGPYSDDDVADELSVLNETSLQLSLSLKDDEVVCDELCKVKSSSDRKTVQERVAELEEGGSSDGGGSATLSDWTELNGDIEDGIWSASLLWNWQEELVDNAVIVSSNPQDSVKGWGWQKK</sequence>
<dbReference type="Proteomes" id="UP001165085">
    <property type="component" value="Unassembled WGS sequence"/>
</dbReference>
<comment type="caution">
    <text evidence="2">The sequence shown here is derived from an EMBL/GenBank/DDBJ whole genome shotgun (WGS) entry which is preliminary data.</text>
</comment>
<feature type="compositionally biased region" description="Basic and acidic residues" evidence="1">
    <location>
        <begin position="70"/>
        <end position="81"/>
    </location>
</feature>
<evidence type="ECO:0000313" key="3">
    <source>
        <dbReference type="Proteomes" id="UP001165085"/>
    </source>
</evidence>
<evidence type="ECO:0000313" key="2">
    <source>
        <dbReference type="EMBL" id="GMH85216.1"/>
    </source>
</evidence>
<evidence type="ECO:0000256" key="1">
    <source>
        <dbReference type="SAM" id="MobiDB-lite"/>
    </source>
</evidence>
<proteinExistence type="predicted"/>
<reference evidence="3" key="1">
    <citation type="journal article" date="2023" name="Commun. Biol.">
        <title>Genome analysis of Parmales, the sister group of diatoms, reveals the evolutionary specialization of diatoms from phago-mixotrophs to photoautotrophs.</title>
        <authorList>
            <person name="Ban H."/>
            <person name="Sato S."/>
            <person name="Yoshikawa S."/>
            <person name="Yamada K."/>
            <person name="Nakamura Y."/>
            <person name="Ichinomiya M."/>
            <person name="Sato N."/>
            <person name="Blanc-Mathieu R."/>
            <person name="Endo H."/>
            <person name="Kuwata A."/>
            <person name="Ogata H."/>
        </authorList>
    </citation>
    <scope>NUCLEOTIDE SEQUENCE [LARGE SCALE GENOMIC DNA]</scope>
    <source>
        <strain evidence="3">NIES 3701</strain>
    </source>
</reference>
<protein>
    <submittedName>
        <fullName evidence="2">Uncharacterized protein</fullName>
    </submittedName>
</protein>
<feature type="region of interest" description="Disordered" evidence="1">
    <location>
        <begin position="70"/>
        <end position="99"/>
    </location>
</feature>
<accession>A0A9W7BAU5</accession>
<gene>
    <name evidence="2" type="ORF">TrST_g10920</name>
</gene>
<keyword evidence="3" id="KW-1185">Reference proteome</keyword>